<dbReference type="InterPro" id="IPR010426">
    <property type="entry name" value="MTTB_MeTrfase"/>
</dbReference>
<dbReference type="Pfam" id="PF06253">
    <property type="entry name" value="MTTB"/>
    <property type="match status" value="1"/>
</dbReference>
<keyword evidence="2 4" id="KW-0489">Methyltransferase</keyword>
<dbReference type="AlphaFoldDB" id="A0A6N3FIH3"/>
<proteinExistence type="inferred from homology"/>
<reference evidence="4" key="1">
    <citation type="submission" date="2019-11" db="EMBL/GenBank/DDBJ databases">
        <authorList>
            <person name="Feng L."/>
        </authorList>
    </citation>
    <scope>NUCLEOTIDE SEQUENCE</scope>
    <source>
        <strain evidence="4">IbartlettiiLFYP30</strain>
    </source>
</reference>
<dbReference type="GO" id="GO:0032259">
    <property type="term" value="P:methylation"/>
    <property type="evidence" value="ECO:0007669"/>
    <property type="project" value="UniProtKB-KW"/>
</dbReference>
<dbReference type="Gene3D" id="3.20.20.480">
    <property type="entry name" value="Trimethylamine methyltransferase-like"/>
    <property type="match status" value="1"/>
</dbReference>
<sequence>MNREKELKAVEEIHQASLKILNEIGIKFGLDEVNEIFKKNGFRQEDGRTFFTEEQVMRALDIATKEFTMYGRDEQYSINVNTTDVNYTPGYGSPMITNRDGSVRNATFDDFLTMANLFHMEKSYDINGGILVQPYDIEAEISIPAMVYATIKRSSKVLFGIQGDEKDQENVFKILEIAFGGKEKLKEKYRYIVLSTPTSPLKMDRNALYTLMKGCEYNQPIAVCSACMPGSTAPVTIAGAVAMCNAEMLAGIVLTQLINPGNPVMYLFASYGSNVQSGNASIGTPELIKAGRYGSLLAKKYGLACRSGGGLSDAKGVTAQAGIETAMCLMHSNFYKANIVMHSAGILDSFATMSYEKLMLDFEVIDRLANYMEDIEVSDKTLAIDTLKKVVETEGIFLNQKHTVKNCRKAYIPQVSLRTNLPEGMDPNEQLYDSMQARMDKQLAAYVKPELDPEIEKQLDDFMLSIGMKQEDIDKI</sequence>
<comment type="similarity">
    <text evidence="1">Belongs to the trimethylamine methyltransferase family.</text>
</comment>
<dbReference type="RefSeq" id="WP_156531210.1">
    <property type="nucleotide sequence ID" value="NZ_CACRUE010000044.1"/>
</dbReference>
<dbReference type="GO" id="GO:0008168">
    <property type="term" value="F:methyltransferase activity"/>
    <property type="evidence" value="ECO:0007669"/>
    <property type="project" value="UniProtKB-KW"/>
</dbReference>
<dbReference type="InterPro" id="IPR038601">
    <property type="entry name" value="MttB-like_sf"/>
</dbReference>
<dbReference type="EMBL" id="CACRUE010000044">
    <property type="protein sequence ID" value="VYU51639.1"/>
    <property type="molecule type" value="Genomic_DNA"/>
</dbReference>
<name>A0A6N3FIH3_9FIRM</name>
<evidence type="ECO:0000256" key="3">
    <source>
        <dbReference type="ARBA" id="ARBA00022679"/>
    </source>
</evidence>
<keyword evidence="3 4" id="KW-0808">Transferase</keyword>
<protein>
    <submittedName>
        <fullName evidence="4">Trimethylamine methyltransferase (MTTB)</fullName>
    </submittedName>
</protein>
<dbReference type="GO" id="GO:0015948">
    <property type="term" value="P:methanogenesis"/>
    <property type="evidence" value="ECO:0007669"/>
    <property type="project" value="InterPro"/>
</dbReference>
<organism evidence="4">
    <name type="scientific">Intestinibacter bartlettii</name>
    <dbReference type="NCBI Taxonomy" id="261299"/>
    <lineage>
        <taxon>Bacteria</taxon>
        <taxon>Bacillati</taxon>
        <taxon>Bacillota</taxon>
        <taxon>Clostridia</taxon>
        <taxon>Peptostreptococcales</taxon>
        <taxon>Peptostreptococcaceae</taxon>
        <taxon>Intestinibacter</taxon>
    </lineage>
</organism>
<evidence type="ECO:0000313" key="4">
    <source>
        <dbReference type="EMBL" id="VYU51639.1"/>
    </source>
</evidence>
<evidence type="ECO:0000256" key="1">
    <source>
        <dbReference type="ARBA" id="ARBA00007137"/>
    </source>
</evidence>
<evidence type="ECO:0000256" key="2">
    <source>
        <dbReference type="ARBA" id="ARBA00022603"/>
    </source>
</evidence>
<accession>A0A6N3FIH3</accession>
<gene>
    <name evidence="4" type="ORF">IBLFYP30_00417</name>
</gene>